<dbReference type="PANTHER" id="PTHR48013:SF9">
    <property type="entry name" value="DUAL SPECIFICITY MITOGEN-ACTIVATED PROTEIN KINASE KINASE 5"/>
    <property type="match status" value="1"/>
</dbReference>
<evidence type="ECO:0000256" key="2">
    <source>
        <dbReference type="ARBA" id="ARBA00022741"/>
    </source>
</evidence>
<dbReference type="InterPro" id="IPR008271">
    <property type="entry name" value="Ser/Thr_kinase_AS"/>
</dbReference>
<evidence type="ECO:0000256" key="6">
    <source>
        <dbReference type="ARBA" id="ARBA00038999"/>
    </source>
</evidence>
<feature type="compositionally biased region" description="Basic and acidic residues" evidence="10">
    <location>
        <begin position="918"/>
        <end position="929"/>
    </location>
</feature>
<feature type="region of interest" description="Disordered" evidence="10">
    <location>
        <begin position="858"/>
        <end position="932"/>
    </location>
</feature>
<dbReference type="Gene3D" id="3.30.70.330">
    <property type="match status" value="1"/>
</dbReference>
<evidence type="ECO:0000256" key="4">
    <source>
        <dbReference type="ARBA" id="ARBA00022840"/>
    </source>
</evidence>
<organism evidence="12 13">
    <name type="scientific">Branchiostoma lanceolatum</name>
    <name type="common">Common lancelet</name>
    <name type="synonym">Amphioxus lanceolatum</name>
    <dbReference type="NCBI Taxonomy" id="7740"/>
    <lineage>
        <taxon>Eukaryota</taxon>
        <taxon>Metazoa</taxon>
        <taxon>Chordata</taxon>
        <taxon>Cephalochordata</taxon>
        <taxon>Leptocardii</taxon>
        <taxon>Amphioxiformes</taxon>
        <taxon>Branchiostomatidae</taxon>
        <taxon>Branchiostoma</taxon>
    </lineage>
</organism>
<dbReference type="Pfam" id="PF00069">
    <property type="entry name" value="Pkinase"/>
    <property type="match status" value="1"/>
</dbReference>
<name>A0A8J9ZPB7_BRALA</name>
<dbReference type="InterPro" id="IPR000719">
    <property type="entry name" value="Prot_kinase_dom"/>
</dbReference>
<evidence type="ECO:0000256" key="1">
    <source>
        <dbReference type="ARBA" id="ARBA00022679"/>
    </source>
</evidence>
<feature type="region of interest" description="Disordered" evidence="10">
    <location>
        <begin position="1"/>
        <end position="40"/>
    </location>
</feature>
<gene>
    <name evidence="12" type="primary">MAP3K14</name>
    <name evidence="12" type="ORF">BLAG_LOCUS16576</name>
</gene>
<dbReference type="SMART" id="SM00220">
    <property type="entry name" value="S_TKc"/>
    <property type="match status" value="1"/>
</dbReference>
<feature type="region of interest" description="Disordered" evidence="10">
    <location>
        <begin position="472"/>
        <end position="593"/>
    </location>
</feature>
<keyword evidence="3" id="KW-0418">Kinase</keyword>
<dbReference type="InterPro" id="IPR011009">
    <property type="entry name" value="Kinase-like_dom_sf"/>
</dbReference>
<dbReference type="EMBL" id="OV696688">
    <property type="protein sequence ID" value="CAH1259214.1"/>
    <property type="molecule type" value="Genomic_DNA"/>
</dbReference>
<feature type="compositionally biased region" description="Basic and acidic residues" evidence="10">
    <location>
        <begin position="772"/>
        <end position="781"/>
    </location>
</feature>
<feature type="compositionally biased region" description="Low complexity" evidence="10">
    <location>
        <begin position="474"/>
        <end position="488"/>
    </location>
</feature>
<evidence type="ECO:0000256" key="7">
    <source>
        <dbReference type="ARBA" id="ARBA00049014"/>
    </source>
</evidence>
<keyword evidence="13" id="KW-1185">Reference proteome</keyword>
<evidence type="ECO:0000259" key="11">
    <source>
        <dbReference type="PROSITE" id="PS50011"/>
    </source>
</evidence>
<keyword evidence="1" id="KW-0808">Transferase</keyword>
<dbReference type="PROSITE" id="PS50011">
    <property type="entry name" value="PROTEIN_KINASE_DOM"/>
    <property type="match status" value="1"/>
</dbReference>
<dbReference type="GO" id="GO:0005524">
    <property type="term" value="F:ATP binding"/>
    <property type="evidence" value="ECO:0007669"/>
    <property type="project" value="UniProtKB-KW"/>
</dbReference>
<feature type="compositionally biased region" description="Basic and acidic residues" evidence="10">
    <location>
        <begin position="879"/>
        <end position="896"/>
    </location>
</feature>
<dbReference type="GO" id="GO:0004708">
    <property type="term" value="F:MAP kinase kinase activity"/>
    <property type="evidence" value="ECO:0007669"/>
    <property type="project" value="UniProtKB-EC"/>
</dbReference>
<feature type="region of interest" description="Disordered" evidence="10">
    <location>
        <begin position="772"/>
        <end position="792"/>
    </location>
</feature>
<evidence type="ECO:0000313" key="13">
    <source>
        <dbReference type="Proteomes" id="UP000838412"/>
    </source>
</evidence>
<dbReference type="PANTHER" id="PTHR48013">
    <property type="entry name" value="DUAL SPECIFICITY MITOGEN-ACTIVATED PROTEIN KINASE KINASE 5-RELATED"/>
    <property type="match status" value="1"/>
</dbReference>
<keyword evidence="2" id="KW-0547">Nucleotide-binding</keyword>
<dbReference type="Gene3D" id="1.10.510.10">
    <property type="entry name" value="Transferase(Phosphotransferase) domain 1"/>
    <property type="match status" value="1"/>
</dbReference>
<comment type="catalytic activity">
    <reaction evidence="8">
        <text>L-threonyl-[protein] + ATP = O-phospho-L-threonyl-[protein] + ADP + H(+)</text>
        <dbReference type="Rhea" id="RHEA:46608"/>
        <dbReference type="Rhea" id="RHEA-COMP:11060"/>
        <dbReference type="Rhea" id="RHEA-COMP:11605"/>
        <dbReference type="ChEBI" id="CHEBI:15378"/>
        <dbReference type="ChEBI" id="CHEBI:30013"/>
        <dbReference type="ChEBI" id="CHEBI:30616"/>
        <dbReference type="ChEBI" id="CHEBI:61977"/>
        <dbReference type="ChEBI" id="CHEBI:456216"/>
        <dbReference type="EC" id="2.7.12.2"/>
    </reaction>
</comment>
<evidence type="ECO:0000313" key="12">
    <source>
        <dbReference type="EMBL" id="CAH1259214.1"/>
    </source>
</evidence>
<feature type="domain" description="Protein kinase" evidence="11">
    <location>
        <begin position="243"/>
        <end position="509"/>
    </location>
</feature>
<sequence length="1030" mass="117688">MDPEKNSGTEPGSLTHGNKDLHDAPVGSLEGFRPADSGVGPSVVRVSSEVYVRQGDVGQILDLCEASLPTQTQSDQNGIHAARPTSSQWKSQQDDDTNSTLISQLPVGNQQLSLYEQQVDPRPSEPELLPLRSNTLRLSFSCKEDVLEKVLEEWKKQWEGKSEDVVKFYSAVTDFLGKFEQQKDYNLLLLQKGLLISLSEVTKDDTFKSKVMIEQWSREYGTFWLYAKLSEDNTITYRKGINFEMRSELGGGSEGTVYVAYDKEGLGVFAVKRMTLEKFFANKTALSAFLQLAGCEQICSPYGVLLDEKEECVLLLMEKLKGETLKRLFDRGEQIGVRKAVVYAVEIMKALRYINSKELLYTDVKDSNVIIINDGSDAIIIDITGVKSPPSIMQYNIYSQFDMMHAILLLNKMLLEPRKRNSYNVRWKPSDADRDNFDHQILDRLANLVSLNYGPYTVEEPLKELQEILEELPESPSEVQQQVVPYQEEQQDPTTKLGFTPRDLTQPGYSSRQDPDGQQEPKPVEKTSNPRHPHEPDTSSCETLDSDGIPSPLHLTSSSESDSEKGQPAPGGRELNKPIGALKQEQKQTDSLEEEREILKYYKKLKEAEKRIEEQNKMLASTQSLHQKQEEQIELLKAEKEKHQIEMKNLQQDFNRVNKKRIDREEAEKMVQERDKMISELLHENQQLKQMEKEHKNLWGVFETVRESRKELKSKVECLEAEILKRQEREREWKKYIDSSKAAVQIEREKTEKAEKNAEQLRKEIEALKAQRNREVQERARQHANASQTSPRQEYELDKLFVVGLSQGTSQASVRQAFRKFGVVTESIHWTPNLQQLSIVMSEVGDTVVFYISEEDDYSPKAGAQDSDIEDSGTQTLHTVDDKEEGLQFERERNGESSDQPKFAGSKGVEPISIPEMVTKDAPVEEKLEAPPNDTNRLYTIEDILEALKTEDGHSSLKDKQEKKISLRTEESKTVKAMRDACRKRMMEEERRIRKRTWRKYSLDSLNSDKMLAGLSGEEQGLIGLIGEVI</sequence>
<comment type="similarity">
    <text evidence="5">Belongs to the protein kinase superfamily. STE Ser/Thr protein kinase family. MAP kinase kinase subfamily.</text>
</comment>
<dbReference type="PROSITE" id="PS00108">
    <property type="entry name" value="PROTEIN_KINASE_ST"/>
    <property type="match status" value="1"/>
</dbReference>
<dbReference type="AlphaFoldDB" id="A0A8J9ZPB7"/>
<comment type="catalytic activity">
    <reaction evidence="7">
        <text>L-seryl-[protein] + ATP = O-phospho-L-seryl-[protein] + ADP + H(+)</text>
        <dbReference type="Rhea" id="RHEA:17989"/>
        <dbReference type="Rhea" id="RHEA-COMP:9863"/>
        <dbReference type="Rhea" id="RHEA-COMP:11604"/>
        <dbReference type="ChEBI" id="CHEBI:15378"/>
        <dbReference type="ChEBI" id="CHEBI:29999"/>
        <dbReference type="ChEBI" id="CHEBI:30616"/>
        <dbReference type="ChEBI" id="CHEBI:83421"/>
        <dbReference type="ChEBI" id="CHEBI:456216"/>
        <dbReference type="EC" id="2.7.12.2"/>
    </reaction>
</comment>
<dbReference type="SUPFAM" id="SSF56112">
    <property type="entry name" value="Protein kinase-like (PK-like)"/>
    <property type="match status" value="1"/>
</dbReference>
<comment type="catalytic activity">
    <reaction evidence="9">
        <text>L-tyrosyl-[protein] + ATP = O-phospho-L-tyrosyl-[protein] + ADP + H(+)</text>
        <dbReference type="Rhea" id="RHEA:10596"/>
        <dbReference type="Rhea" id="RHEA-COMP:10136"/>
        <dbReference type="Rhea" id="RHEA-COMP:20101"/>
        <dbReference type="ChEBI" id="CHEBI:15378"/>
        <dbReference type="ChEBI" id="CHEBI:30616"/>
        <dbReference type="ChEBI" id="CHEBI:46858"/>
        <dbReference type="ChEBI" id="CHEBI:61978"/>
        <dbReference type="ChEBI" id="CHEBI:456216"/>
        <dbReference type="EC" id="2.7.12.2"/>
    </reaction>
</comment>
<evidence type="ECO:0000256" key="9">
    <source>
        <dbReference type="ARBA" id="ARBA00051693"/>
    </source>
</evidence>
<reference evidence="12" key="1">
    <citation type="submission" date="2022-01" db="EMBL/GenBank/DDBJ databases">
        <authorList>
            <person name="Braso-Vives M."/>
        </authorList>
    </citation>
    <scope>NUCLEOTIDE SEQUENCE</scope>
</reference>
<evidence type="ECO:0000256" key="8">
    <source>
        <dbReference type="ARBA" id="ARBA00049299"/>
    </source>
</evidence>
<dbReference type="EC" id="2.7.12.2" evidence="6"/>
<evidence type="ECO:0000256" key="10">
    <source>
        <dbReference type="SAM" id="MobiDB-lite"/>
    </source>
</evidence>
<dbReference type="InterPro" id="IPR012677">
    <property type="entry name" value="Nucleotide-bd_a/b_plait_sf"/>
</dbReference>
<proteinExistence type="inferred from homology"/>
<keyword evidence="4" id="KW-0067">ATP-binding</keyword>
<feature type="region of interest" description="Disordered" evidence="10">
    <location>
        <begin position="71"/>
        <end position="100"/>
    </location>
</feature>
<accession>A0A8J9ZPB7</accession>
<protein>
    <recommendedName>
        <fullName evidence="6">mitogen-activated protein kinase kinase</fullName>
        <ecNumber evidence="6">2.7.12.2</ecNumber>
    </recommendedName>
</protein>
<dbReference type="Proteomes" id="UP000838412">
    <property type="component" value="Chromosome 3"/>
</dbReference>
<evidence type="ECO:0000256" key="5">
    <source>
        <dbReference type="ARBA" id="ARBA00038035"/>
    </source>
</evidence>
<dbReference type="OrthoDB" id="40902at2759"/>
<evidence type="ECO:0000256" key="3">
    <source>
        <dbReference type="ARBA" id="ARBA00022777"/>
    </source>
</evidence>